<dbReference type="PANTHER" id="PTHR30005">
    <property type="entry name" value="EXOPOLYPHOSPHATASE"/>
    <property type="match status" value="1"/>
</dbReference>
<name>A0A934VMV6_9BACT</name>
<dbReference type="SUPFAM" id="SSF109604">
    <property type="entry name" value="HD-domain/PDEase-like"/>
    <property type="match status" value="1"/>
</dbReference>
<dbReference type="CDD" id="cd00077">
    <property type="entry name" value="HDc"/>
    <property type="match status" value="1"/>
</dbReference>
<dbReference type="InterPro" id="IPR050273">
    <property type="entry name" value="GppA/Ppx_hydrolase"/>
</dbReference>
<feature type="domain" description="Ppx/GppA phosphatase C-terminal" evidence="2">
    <location>
        <begin position="334"/>
        <end position="491"/>
    </location>
</feature>
<dbReference type="GO" id="GO:0016462">
    <property type="term" value="F:pyrophosphatase activity"/>
    <property type="evidence" value="ECO:0007669"/>
    <property type="project" value="TreeGrafter"/>
</dbReference>
<dbReference type="Gene3D" id="3.30.420.150">
    <property type="entry name" value="Exopolyphosphatase. Domain 2"/>
    <property type="match status" value="1"/>
</dbReference>
<dbReference type="InterPro" id="IPR003607">
    <property type="entry name" value="HD/PDEase_dom"/>
</dbReference>
<dbReference type="PANTHER" id="PTHR30005:SF0">
    <property type="entry name" value="RETROGRADE REGULATION PROTEIN 2"/>
    <property type="match status" value="1"/>
</dbReference>
<evidence type="ECO:0000259" key="2">
    <source>
        <dbReference type="Pfam" id="PF21447"/>
    </source>
</evidence>
<dbReference type="Proteomes" id="UP000604083">
    <property type="component" value="Unassembled WGS sequence"/>
</dbReference>
<keyword evidence="4" id="KW-1185">Reference proteome</keyword>
<dbReference type="InterPro" id="IPR048950">
    <property type="entry name" value="Ppx_GppA_C"/>
</dbReference>
<dbReference type="SUPFAM" id="SSF53067">
    <property type="entry name" value="Actin-like ATPase domain"/>
    <property type="match status" value="2"/>
</dbReference>
<dbReference type="RefSeq" id="WP_200391800.1">
    <property type="nucleotide sequence ID" value="NZ_JAENIO010000022.1"/>
</dbReference>
<dbReference type="Pfam" id="PF21447">
    <property type="entry name" value="Ppx-GppA_III"/>
    <property type="match status" value="1"/>
</dbReference>
<evidence type="ECO:0000313" key="3">
    <source>
        <dbReference type="EMBL" id="MBK1834365.1"/>
    </source>
</evidence>
<sequence length="520" mass="58050">MESYPRDLDKRSEAPAIRASIHVGASAISMLILDCSEADHPVPMEFLEQPLSLARDIFSRGQVSRETTERAVEILSGYLDSLRELGGGLEEVSRVVATNILSEASNRELISTRLAVATGLPIEILDDGEMTRLVYLKTLRRLHEIEAMKKRVTLVVHVGPGNTRALLFAKGHIDEYESYRLGTHRTAEFIEASFAEGEAQLRLIRDNASGPISRIVFDLREHQIQDLVLIGYEIQLLAPFLLKSTGSTRCSVRALRDLCQEAARTPEDQRAMAYQLDYHAADALLPALQINLAIAEAFGVKTVHIPSSDYERGLLHDLPFSAGLTREFEAEVIRSARNLAEKYETHSGHGEQVAFLCGRLFEETQSLHRLSEQDGLLLQVAAIVHEVGGFVSPHAHHKHSEYLILNSEIFGLSENERTLVALVSRYHRMSPPKPNHERYSALPYPERIRVSKLASLLRVADALERTHSSRVRDLAVKIEKSRLLLELKGVPDASAERLALESKGDLFRDIFGLEVTIAES</sequence>
<dbReference type="Pfam" id="PF02541">
    <property type="entry name" value="Ppx-GppA"/>
    <property type="match status" value="1"/>
</dbReference>
<evidence type="ECO:0000313" key="4">
    <source>
        <dbReference type="Proteomes" id="UP000604083"/>
    </source>
</evidence>
<dbReference type="AlphaFoldDB" id="A0A934VMV6"/>
<dbReference type="InterPro" id="IPR003695">
    <property type="entry name" value="Ppx_GppA_N"/>
</dbReference>
<accession>A0A934VMV6</accession>
<organism evidence="3 4">
    <name type="scientific">Roseibacillus ishigakijimensis</name>
    <dbReference type="NCBI Taxonomy" id="454146"/>
    <lineage>
        <taxon>Bacteria</taxon>
        <taxon>Pseudomonadati</taxon>
        <taxon>Verrucomicrobiota</taxon>
        <taxon>Verrucomicrobiia</taxon>
        <taxon>Verrucomicrobiales</taxon>
        <taxon>Verrucomicrobiaceae</taxon>
        <taxon>Roseibacillus</taxon>
    </lineage>
</organism>
<comment type="caution">
    <text evidence="3">The sequence shown here is derived from an EMBL/GenBank/DDBJ whole genome shotgun (WGS) entry which is preliminary data.</text>
</comment>
<dbReference type="InterPro" id="IPR043129">
    <property type="entry name" value="ATPase_NBD"/>
</dbReference>
<protein>
    <submittedName>
        <fullName evidence="3">HD domain-containing protein</fullName>
    </submittedName>
</protein>
<proteinExistence type="predicted"/>
<dbReference type="Gene3D" id="1.10.3210.10">
    <property type="entry name" value="Hypothetical protein af1432"/>
    <property type="match status" value="1"/>
</dbReference>
<evidence type="ECO:0000259" key="1">
    <source>
        <dbReference type="Pfam" id="PF02541"/>
    </source>
</evidence>
<feature type="domain" description="Ppx/GppA phosphatase N-terminal" evidence="1">
    <location>
        <begin position="47"/>
        <end position="313"/>
    </location>
</feature>
<dbReference type="Gene3D" id="3.30.420.40">
    <property type="match status" value="1"/>
</dbReference>
<reference evidence="3" key="1">
    <citation type="submission" date="2021-01" db="EMBL/GenBank/DDBJ databases">
        <title>Modified the classification status of verrucomicrobia.</title>
        <authorList>
            <person name="Feng X."/>
        </authorList>
    </citation>
    <scope>NUCLEOTIDE SEQUENCE</scope>
    <source>
        <strain evidence="3">KCTC 12986</strain>
    </source>
</reference>
<gene>
    <name evidence="3" type="ORF">JIN78_09870</name>
</gene>
<dbReference type="EMBL" id="JAENIO010000022">
    <property type="protein sequence ID" value="MBK1834365.1"/>
    <property type="molecule type" value="Genomic_DNA"/>
</dbReference>